<dbReference type="Proteomes" id="UP000074294">
    <property type="component" value="Unassembled WGS sequence"/>
</dbReference>
<proteinExistence type="predicted"/>
<dbReference type="Gene3D" id="3.40.50.300">
    <property type="entry name" value="P-loop containing nucleotide triphosphate hydrolases"/>
    <property type="match status" value="1"/>
</dbReference>
<evidence type="ECO:0000313" key="2">
    <source>
        <dbReference type="Proteomes" id="UP000074294"/>
    </source>
</evidence>
<gene>
    <name evidence="1" type="ORF">APZ16_06860</name>
</gene>
<dbReference type="SUPFAM" id="SSF52540">
    <property type="entry name" value="P-loop containing nucleoside triphosphate hydrolases"/>
    <property type="match status" value="1"/>
</dbReference>
<evidence type="ECO:0008006" key="3">
    <source>
        <dbReference type="Google" id="ProtNLM"/>
    </source>
</evidence>
<evidence type="ECO:0000313" key="1">
    <source>
        <dbReference type="EMBL" id="KUO39992.1"/>
    </source>
</evidence>
<dbReference type="InterPro" id="IPR052648">
    <property type="entry name" value="Ser-tRNA(Sec)_kinase"/>
</dbReference>
<protein>
    <recommendedName>
        <fullName evidence="3">AAA+ ATPase domain-containing protein</fullName>
    </recommendedName>
</protein>
<dbReference type="STRING" id="1776334.APZ16_06860"/>
<dbReference type="PANTHER" id="PTHR20873:SF0">
    <property type="entry name" value="L-SERYL-TRNA(SEC) KINASE"/>
    <property type="match status" value="1"/>
</dbReference>
<dbReference type="AlphaFoldDB" id="A0A147JU33"/>
<dbReference type="GO" id="GO:0016301">
    <property type="term" value="F:kinase activity"/>
    <property type="evidence" value="ECO:0007669"/>
    <property type="project" value="TreeGrafter"/>
</dbReference>
<reference evidence="1 2" key="1">
    <citation type="journal article" date="2016" name="Nat. Microbiol.">
        <title>Genomic inference of the metabolism of cosmopolitan subsurface Archaea, Hadesarchaea.</title>
        <authorList>
            <person name="Baker B.J."/>
            <person name="Saw J.H."/>
            <person name="Lind A.E."/>
            <person name="Lazar C.S."/>
            <person name="Hinrichs K.-U."/>
            <person name="Teske A.P."/>
            <person name="Ettema T.J."/>
        </authorList>
    </citation>
    <scope>NUCLEOTIDE SEQUENCE [LARGE SCALE GENOMIC DNA]</scope>
</reference>
<name>A0A147JU33_HADYE</name>
<dbReference type="Pfam" id="PF13671">
    <property type="entry name" value="AAA_33"/>
    <property type="match status" value="1"/>
</dbReference>
<dbReference type="InterPro" id="IPR027417">
    <property type="entry name" value="P-loop_NTPase"/>
</dbReference>
<dbReference type="PANTHER" id="PTHR20873">
    <property type="entry name" value="L-SERYL-TRNA(SEC) KINASE"/>
    <property type="match status" value="1"/>
</dbReference>
<dbReference type="GO" id="GO:0000049">
    <property type="term" value="F:tRNA binding"/>
    <property type="evidence" value="ECO:0007669"/>
    <property type="project" value="TreeGrafter"/>
</dbReference>
<dbReference type="EMBL" id="LQMQ01000050">
    <property type="protein sequence ID" value="KUO39992.1"/>
    <property type="molecule type" value="Genomic_DNA"/>
</dbReference>
<organism evidence="1 2">
    <name type="scientific">Hadarchaeum yellowstonense</name>
    <dbReference type="NCBI Taxonomy" id="1776334"/>
    <lineage>
        <taxon>Archaea</taxon>
        <taxon>Methanobacteriati</taxon>
        <taxon>Candidatus Hadarchaeota</taxon>
        <taxon>Candidatus Hadarchaeia</taxon>
        <taxon>Candidatus Hadarchaeales</taxon>
        <taxon>Candidatus Hadarchaeaceae</taxon>
        <taxon>Candidatus Hadarchaeum</taxon>
    </lineage>
</organism>
<comment type="caution">
    <text evidence="1">The sequence shown here is derived from an EMBL/GenBank/DDBJ whole genome shotgun (WGS) entry which is preliminary data.</text>
</comment>
<sequence length="168" mass="19312">MILVFCGPPASGKTEIAKRLAERLKGSRLISTAEFRRKRYRRISAEAERWAGRVDYLILDGTFHREEWRNSIKTIALKSGQEILTVYLKCSLQTCLKRNELRKDRIEEKAVRIVHEQMEEPMAPDIVIDTETSGIEEAVEGILRALVKNRGKQLEETPSQNVLPGERH</sequence>
<accession>A0A147JU33</accession>